<evidence type="ECO:0000259" key="10">
    <source>
        <dbReference type="PROSITE" id="PS50157"/>
    </source>
</evidence>
<dbReference type="PROSITE" id="PS00028">
    <property type="entry name" value="ZINC_FINGER_C2H2_1"/>
    <property type="match status" value="3"/>
</dbReference>
<evidence type="ECO:0000256" key="3">
    <source>
        <dbReference type="ARBA" id="ARBA00022737"/>
    </source>
</evidence>
<dbReference type="GO" id="GO:0005634">
    <property type="term" value="C:nucleus"/>
    <property type="evidence" value="ECO:0007669"/>
    <property type="project" value="UniProtKB-SubCell"/>
</dbReference>
<evidence type="ECO:0000313" key="11">
    <source>
        <dbReference type="EMBL" id="CAF0729454.1"/>
    </source>
</evidence>
<dbReference type="PANTHER" id="PTHR24388:SF54">
    <property type="entry name" value="PROTEIN ESCARGOT"/>
    <property type="match status" value="1"/>
</dbReference>
<dbReference type="InterPro" id="IPR013087">
    <property type="entry name" value="Znf_C2H2_type"/>
</dbReference>
<keyword evidence="6" id="KW-0238">DNA-binding</keyword>
<keyword evidence="7" id="KW-0539">Nucleus</keyword>
<dbReference type="PROSITE" id="PS50157">
    <property type="entry name" value="ZINC_FINGER_C2H2_2"/>
    <property type="match status" value="4"/>
</dbReference>
<evidence type="ECO:0000256" key="7">
    <source>
        <dbReference type="ARBA" id="ARBA00023242"/>
    </source>
</evidence>
<dbReference type="FunFam" id="3.30.160.60:FF:000043">
    <property type="entry name" value="Scratch family zinc finger 2"/>
    <property type="match status" value="1"/>
</dbReference>
<sequence>MSSSEDAKNAKKSKFSINLKQINETLRQISADLREILIDLDQNDENSLKREMNSIGCLNLDSKIHWIIVLGKDPKPNFPLTVRELCNLNRPLLNEILDYYNIQSEQDPIMDRRLVAAFVGIPEMNLNLFQTHLQLFRNLISQQQQQLQEHHQQVQQGTSNHQVMVKTNSENSSTKISGKEANSFHINKILPELFNNNLLDTSSSSSSSSSCLGDAKQEVDDVYKCNNCDKCYMTQGALKMHVKTHTLPCKCKICGKSFSRPWLLQGHYRTHTGEKPFKCEICYRAFADRSNLRAHMQTHSFIKKYHCNFCERTFSRMSLLNRHYENSSCSLAYNSTILSTTNKTISSSSSTSSSSIYNDSSAKIVLNNYETLSIIIKSGIKQGCYIIYGLEAREIKASAYADDIVGNVSDKLSIQLFFQGFGEWEEISGASINREKTVIVEVNNSDEIESFKVLGKNRYRLKILR</sequence>
<feature type="domain" description="C2H2-type" evidence="10">
    <location>
        <begin position="305"/>
        <end position="323"/>
    </location>
</feature>
<dbReference type="InterPro" id="IPR036236">
    <property type="entry name" value="Znf_C2H2_sf"/>
</dbReference>
<comment type="similarity">
    <text evidence="8">Belongs to the snail C2H2-type zinc-finger protein family.</text>
</comment>
<evidence type="ECO:0000256" key="1">
    <source>
        <dbReference type="ARBA" id="ARBA00004123"/>
    </source>
</evidence>
<keyword evidence="12" id="KW-1185">Reference proteome</keyword>
<dbReference type="SMART" id="SM00355">
    <property type="entry name" value="ZnF_C2H2"/>
    <property type="match status" value="4"/>
</dbReference>
<dbReference type="Gene3D" id="3.30.160.60">
    <property type="entry name" value="Classic Zinc Finger"/>
    <property type="match status" value="4"/>
</dbReference>
<comment type="subcellular location">
    <subcellularLocation>
        <location evidence="1">Nucleus</location>
    </subcellularLocation>
</comment>
<evidence type="ECO:0000313" key="12">
    <source>
        <dbReference type="Proteomes" id="UP000663879"/>
    </source>
</evidence>
<feature type="domain" description="C2H2-type" evidence="10">
    <location>
        <begin position="223"/>
        <end position="246"/>
    </location>
</feature>
<dbReference type="SUPFAM" id="SSF57667">
    <property type="entry name" value="beta-beta-alpha zinc fingers"/>
    <property type="match status" value="3"/>
</dbReference>
<dbReference type="GO" id="GO:0008270">
    <property type="term" value="F:zinc ion binding"/>
    <property type="evidence" value="ECO:0007669"/>
    <property type="project" value="UniProtKB-KW"/>
</dbReference>
<accession>A0A813N145</accession>
<dbReference type="Pfam" id="PF00096">
    <property type="entry name" value="zf-C2H2"/>
    <property type="match status" value="4"/>
</dbReference>
<dbReference type="Proteomes" id="UP000663879">
    <property type="component" value="Unassembled WGS sequence"/>
</dbReference>
<evidence type="ECO:0000256" key="9">
    <source>
        <dbReference type="PROSITE-ProRule" id="PRU00042"/>
    </source>
</evidence>
<dbReference type="GO" id="GO:0000981">
    <property type="term" value="F:DNA-binding transcription factor activity, RNA polymerase II-specific"/>
    <property type="evidence" value="ECO:0007669"/>
    <property type="project" value="TreeGrafter"/>
</dbReference>
<gene>
    <name evidence="11" type="ORF">OXX778_LOCUS2744</name>
</gene>
<name>A0A813N145_9BILA</name>
<feature type="domain" description="C2H2-type" evidence="10">
    <location>
        <begin position="249"/>
        <end position="276"/>
    </location>
</feature>
<evidence type="ECO:0000256" key="5">
    <source>
        <dbReference type="ARBA" id="ARBA00022833"/>
    </source>
</evidence>
<dbReference type="OrthoDB" id="5428132at2759"/>
<keyword evidence="2" id="KW-0479">Metal-binding</keyword>
<keyword evidence="3" id="KW-0677">Repeat</keyword>
<dbReference type="GO" id="GO:0000978">
    <property type="term" value="F:RNA polymerase II cis-regulatory region sequence-specific DNA binding"/>
    <property type="evidence" value="ECO:0007669"/>
    <property type="project" value="TreeGrafter"/>
</dbReference>
<organism evidence="11 12">
    <name type="scientific">Brachionus calyciflorus</name>
    <dbReference type="NCBI Taxonomy" id="104777"/>
    <lineage>
        <taxon>Eukaryota</taxon>
        <taxon>Metazoa</taxon>
        <taxon>Spiralia</taxon>
        <taxon>Gnathifera</taxon>
        <taxon>Rotifera</taxon>
        <taxon>Eurotatoria</taxon>
        <taxon>Monogononta</taxon>
        <taxon>Pseudotrocha</taxon>
        <taxon>Ploima</taxon>
        <taxon>Brachionidae</taxon>
        <taxon>Brachionus</taxon>
    </lineage>
</organism>
<dbReference type="EMBL" id="CAJNOC010000223">
    <property type="protein sequence ID" value="CAF0729454.1"/>
    <property type="molecule type" value="Genomic_DNA"/>
</dbReference>
<dbReference type="FunFam" id="3.30.160.60:FF:000693">
    <property type="entry name" value="Snail family zinc finger 1a"/>
    <property type="match status" value="1"/>
</dbReference>
<dbReference type="InterPro" id="IPR050527">
    <property type="entry name" value="Snail/Krueppel_Znf"/>
</dbReference>
<dbReference type="PANTHER" id="PTHR24388">
    <property type="entry name" value="ZINC FINGER PROTEIN"/>
    <property type="match status" value="1"/>
</dbReference>
<evidence type="ECO:0000256" key="8">
    <source>
        <dbReference type="ARBA" id="ARBA00037948"/>
    </source>
</evidence>
<comment type="caution">
    <text evidence="11">The sequence shown here is derived from an EMBL/GenBank/DDBJ whole genome shotgun (WGS) entry which is preliminary data.</text>
</comment>
<protein>
    <recommendedName>
        <fullName evidence="10">C2H2-type domain-containing protein</fullName>
    </recommendedName>
</protein>
<reference evidence="11" key="1">
    <citation type="submission" date="2021-02" db="EMBL/GenBank/DDBJ databases">
        <authorList>
            <person name="Nowell W R."/>
        </authorList>
    </citation>
    <scope>NUCLEOTIDE SEQUENCE</scope>
    <source>
        <strain evidence="11">Ploen Becks lab</strain>
    </source>
</reference>
<proteinExistence type="inferred from homology"/>
<keyword evidence="5" id="KW-0862">Zinc</keyword>
<dbReference type="AlphaFoldDB" id="A0A813N145"/>
<keyword evidence="4 9" id="KW-0863">Zinc-finger</keyword>
<evidence type="ECO:0000256" key="4">
    <source>
        <dbReference type="ARBA" id="ARBA00022771"/>
    </source>
</evidence>
<evidence type="ECO:0000256" key="6">
    <source>
        <dbReference type="ARBA" id="ARBA00023125"/>
    </source>
</evidence>
<evidence type="ECO:0000256" key="2">
    <source>
        <dbReference type="ARBA" id="ARBA00022723"/>
    </source>
</evidence>
<feature type="domain" description="C2H2-type" evidence="10">
    <location>
        <begin position="277"/>
        <end position="304"/>
    </location>
</feature>